<dbReference type="InterPro" id="IPR036047">
    <property type="entry name" value="F-box-like_dom_sf"/>
</dbReference>
<proteinExistence type="predicted"/>
<dbReference type="RefSeq" id="XP_003031819.1">
    <property type="nucleotide sequence ID" value="XM_003031773.1"/>
</dbReference>
<feature type="non-terminal residue" evidence="2">
    <location>
        <position position="187"/>
    </location>
</feature>
<gene>
    <name evidence="2" type="ORF">SCHCODRAFT_109119</name>
</gene>
<dbReference type="AlphaFoldDB" id="D8Q566"/>
<name>D8Q566_SCHCM</name>
<dbReference type="OrthoDB" id="3266451at2759"/>
<dbReference type="GeneID" id="9596343"/>
<dbReference type="InterPro" id="IPR001810">
    <property type="entry name" value="F-box_dom"/>
</dbReference>
<dbReference type="Proteomes" id="UP000007431">
    <property type="component" value="Unassembled WGS sequence"/>
</dbReference>
<feature type="domain" description="F-box" evidence="1">
    <location>
        <begin position="58"/>
        <end position="117"/>
    </location>
</feature>
<dbReference type="EMBL" id="GL377306">
    <property type="protein sequence ID" value="EFI96916.1"/>
    <property type="molecule type" value="Genomic_DNA"/>
</dbReference>
<dbReference type="HOGENOM" id="CLU_1448516_0_0_1"/>
<dbReference type="KEGG" id="scm:SCHCO_02502208"/>
<protein>
    <recommendedName>
        <fullName evidence="1">F-box domain-containing protein</fullName>
    </recommendedName>
</protein>
<dbReference type="InParanoid" id="D8Q566"/>
<reference evidence="2 3" key="1">
    <citation type="journal article" date="2010" name="Nat. Biotechnol.">
        <title>Genome sequence of the model mushroom Schizophyllum commune.</title>
        <authorList>
            <person name="Ohm R.A."/>
            <person name="de Jong J.F."/>
            <person name="Lugones L.G."/>
            <person name="Aerts A."/>
            <person name="Kothe E."/>
            <person name="Stajich J.E."/>
            <person name="de Vries R.P."/>
            <person name="Record E."/>
            <person name="Levasseur A."/>
            <person name="Baker S.E."/>
            <person name="Bartholomew K.A."/>
            <person name="Coutinho P.M."/>
            <person name="Erdmann S."/>
            <person name="Fowler T.J."/>
            <person name="Gathman A.C."/>
            <person name="Lombard V."/>
            <person name="Henrissat B."/>
            <person name="Knabe N."/>
            <person name="Kuees U."/>
            <person name="Lilly W.W."/>
            <person name="Lindquist E."/>
            <person name="Lucas S."/>
            <person name="Magnuson J.K."/>
            <person name="Piumi F."/>
            <person name="Raudaskoski M."/>
            <person name="Salamov A."/>
            <person name="Schmutz J."/>
            <person name="Schwarze F.W.M.R."/>
            <person name="vanKuyk P.A."/>
            <person name="Horton J.S."/>
            <person name="Grigoriev I.V."/>
            <person name="Woesten H.A.B."/>
        </authorList>
    </citation>
    <scope>NUCLEOTIDE SEQUENCE [LARGE SCALE GENOMIC DNA]</scope>
    <source>
        <strain evidence="3">H4-8 / FGSC 9210</strain>
    </source>
</reference>
<dbReference type="Pfam" id="PF12937">
    <property type="entry name" value="F-box-like"/>
    <property type="match status" value="1"/>
</dbReference>
<dbReference type="SUPFAM" id="SSF81383">
    <property type="entry name" value="F-box domain"/>
    <property type="match status" value="1"/>
</dbReference>
<evidence type="ECO:0000313" key="3">
    <source>
        <dbReference type="Proteomes" id="UP000007431"/>
    </source>
</evidence>
<dbReference type="Gene3D" id="1.20.1280.50">
    <property type="match status" value="1"/>
</dbReference>
<evidence type="ECO:0000313" key="2">
    <source>
        <dbReference type="EMBL" id="EFI96916.1"/>
    </source>
</evidence>
<organism evidence="3">
    <name type="scientific">Schizophyllum commune (strain H4-8 / FGSC 9210)</name>
    <name type="common">Split gill fungus</name>
    <dbReference type="NCBI Taxonomy" id="578458"/>
    <lineage>
        <taxon>Eukaryota</taxon>
        <taxon>Fungi</taxon>
        <taxon>Dikarya</taxon>
        <taxon>Basidiomycota</taxon>
        <taxon>Agaricomycotina</taxon>
        <taxon>Agaricomycetes</taxon>
        <taxon>Agaricomycetidae</taxon>
        <taxon>Agaricales</taxon>
        <taxon>Schizophyllaceae</taxon>
        <taxon>Schizophyllum</taxon>
    </lineage>
</organism>
<keyword evidence="3" id="KW-1185">Reference proteome</keyword>
<sequence>MDCTIVFNPASSLAQSFAVFLPTTSENNDTDDQINILRNALLRELTRKYRAHNELAPINQLPFEILGKIFRLLLSTVSDFVPPWRGPSLSADLISVTQVCKRWGEIAVATPSLWPTIATNDRDEAAAAFLRRSGTGQLSVLTTVATTTAGTPLLYVTSSTTTSIASSICSCADSKARIMPESCSFCE</sequence>
<evidence type="ECO:0000259" key="1">
    <source>
        <dbReference type="Pfam" id="PF12937"/>
    </source>
</evidence>
<accession>D8Q566</accession>
<dbReference type="VEuPathDB" id="FungiDB:SCHCODRAFT_02502208"/>